<evidence type="ECO:0000313" key="3">
    <source>
        <dbReference type="Proteomes" id="UP000199614"/>
    </source>
</evidence>
<dbReference type="GO" id="GO:0006354">
    <property type="term" value="P:DNA-templated transcription elongation"/>
    <property type="evidence" value="ECO:0007669"/>
    <property type="project" value="TreeGrafter"/>
</dbReference>
<dbReference type="Pfam" id="PF01272">
    <property type="entry name" value="GreA_GreB"/>
    <property type="match status" value="1"/>
</dbReference>
<name>A0A1I5E0C4_PSUAM</name>
<dbReference type="GO" id="GO:0003746">
    <property type="term" value="F:translation elongation factor activity"/>
    <property type="evidence" value="ECO:0007669"/>
    <property type="project" value="UniProtKB-KW"/>
</dbReference>
<dbReference type="InterPro" id="IPR023459">
    <property type="entry name" value="Tscrpt_elong_fac_GreA/B_fam"/>
</dbReference>
<dbReference type="Gene3D" id="3.10.50.30">
    <property type="entry name" value="Transcription elongation factor, GreA/GreB, C-terminal domain"/>
    <property type="match status" value="1"/>
</dbReference>
<dbReference type="RefSeq" id="WP_093349457.1">
    <property type="nucleotide sequence ID" value="NZ_FOUY01000028.1"/>
</dbReference>
<dbReference type="PROSITE" id="PS00830">
    <property type="entry name" value="GREAB_2"/>
    <property type="match status" value="1"/>
</dbReference>
<keyword evidence="2" id="KW-0251">Elongation factor</keyword>
<dbReference type="OrthoDB" id="9797227at2"/>
<dbReference type="GO" id="GO:0003677">
    <property type="term" value="F:DNA binding"/>
    <property type="evidence" value="ECO:0007669"/>
    <property type="project" value="InterPro"/>
</dbReference>
<reference evidence="2 3" key="1">
    <citation type="submission" date="2016-10" db="EMBL/GenBank/DDBJ databases">
        <authorList>
            <person name="de Groot N.N."/>
        </authorList>
    </citation>
    <scope>NUCLEOTIDE SEQUENCE [LARGE SCALE GENOMIC DNA]</scope>
    <source>
        <strain evidence="2 3">CGMCC 4.1877</strain>
    </source>
</reference>
<protein>
    <submittedName>
        <fullName evidence="2">Transcription elongation factor GreA</fullName>
    </submittedName>
</protein>
<sequence>MTVDTNRIWLTESRYAELSAELRDLLQQRAVSGAADVPDDLPDTTAQRDREQRIRRLQELLSDPVVGETPPDDGVVEPGMEVTVRYDDGEVETFLLAHDEDRARVSMACSPDSPLGRALLGSRQGDHVTYQLPHGGEAGCTLVRVVPYAT</sequence>
<evidence type="ECO:0000259" key="1">
    <source>
        <dbReference type="Pfam" id="PF01272"/>
    </source>
</evidence>
<dbReference type="EMBL" id="FOUY01000028">
    <property type="protein sequence ID" value="SFO04896.1"/>
    <property type="molecule type" value="Genomic_DNA"/>
</dbReference>
<dbReference type="SUPFAM" id="SSF54534">
    <property type="entry name" value="FKBP-like"/>
    <property type="match status" value="1"/>
</dbReference>
<dbReference type="PANTHER" id="PTHR30437:SF4">
    <property type="entry name" value="TRANSCRIPTION ELONGATION FACTOR GREA"/>
    <property type="match status" value="1"/>
</dbReference>
<dbReference type="PANTHER" id="PTHR30437">
    <property type="entry name" value="TRANSCRIPTION ELONGATION FACTOR GREA"/>
    <property type="match status" value="1"/>
</dbReference>
<dbReference type="GO" id="GO:0032784">
    <property type="term" value="P:regulation of DNA-templated transcription elongation"/>
    <property type="evidence" value="ECO:0007669"/>
    <property type="project" value="InterPro"/>
</dbReference>
<proteinExistence type="predicted"/>
<evidence type="ECO:0000313" key="2">
    <source>
        <dbReference type="EMBL" id="SFO04896.1"/>
    </source>
</evidence>
<dbReference type="InterPro" id="IPR018151">
    <property type="entry name" value="TF_GreA/GreB_CS"/>
</dbReference>
<organism evidence="2 3">
    <name type="scientific">Pseudonocardia ammonioxydans</name>
    <dbReference type="NCBI Taxonomy" id="260086"/>
    <lineage>
        <taxon>Bacteria</taxon>
        <taxon>Bacillati</taxon>
        <taxon>Actinomycetota</taxon>
        <taxon>Actinomycetes</taxon>
        <taxon>Pseudonocardiales</taxon>
        <taxon>Pseudonocardiaceae</taxon>
        <taxon>Pseudonocardia</taxon>
    </lineage>
</organism>
<dbReference type="STRING" id="260086.SAMN05216207_102843"/>
<gene>
    <name evidence="2" type="ORF">SAMN05216207_102843</name>
</gene>
<keyword evidence="2" id="KW-0648">Protein biosynthesis</keyword>
<dbReference type="InterPro" id="IPR001437">
    <property type="entry name" value="Tscrpt_elong_fac_GreA/B_C"/>
</dbReference>
<feature type="domain" description="Transcription elongation factor GreA/GreB C-terminal" evidence="1">
    <location>
        <begin position="73"/>
        <end position="137"/>
    </location>
</feature>
<dbReference type="AlphaFoldDB" id="A0A1I5E0C4"/>
<keyword evidence="3" id="KW-1185">Reference proteome</keyword>
<dbReference type="GO" id="GO:0070063">
    <property type="term" value="F:RNA polymerase binding"/>
    <property type="evidence" value="ECO:0007669"/>
    <property type="project" value="InterPro"/>
</dbReference>
<accession>A0A1I5E0C4</accession>
<dbReference type="PIRSF" id="PIRSF006092">
    <property type="entry name" value="GreA_GreB"/>
    <property type="match status" value="1"/>
</dbReference>
<dbReference type="Proteomes" id="UP000199614">
    <property type="component" value="Unassembled WGS sequence"/>
</dbReference>
<dbReference type="InterPro" id="IPR036953">
    <property type="entry name" value="GreA/GreB_C_sf"/>
</dbReference>